<protein>
    <submittedName>
        <fullName evidence="2">Uncharacterized protein</fullName>
    </submittedName>
</protein>
<dbReference type="EMBL" id="UYRV01029624">
    <property type="protein sequence ID" value="VDK83828.1"/>
    <property type="molecule type" value="Genomic_DNA"/>
</dbReference>
<organism evidence="2 3">
    <name type="scientific">Cylicostephanus goldi</name>
    <name type="common">Nematode worm</name>
    <dbReference type="NCBI Taxonomy" id="71465"/>
    <lineage>
        <taxon>Eukaryota</taxon>
        <taxon>Metazoa</taxon>
        <taxon>Ecdysozoa</taxon>
        <taxon>Nematoda</taxon>
        <taxon>Chromadorea</taxon>
        <taxon>Rhabditida</taxon>
        <taxon>Rhabditina</taxon>
        <taxon>Rhabditomorpha</taxon>
        <taxon>Strongyloidea</taxon>
        <taxon>Strongylidae</taxon>
        <taxon>Cylicostephanus</taxon>
    </lineage>
</organism>
<proteinExistence type="predicted"/>
<sequence length="49" mass="5283">MDSAASPSSPFLTNSTINTVPHHHHHQHRSSPASPVITIGQMTLIGIDR</sequence>
<feature type="compositionally biased region" description="Polar residues" evidence="1">
    <location>
        <begin position="1"/>
        <end position="19"/>
    </location>
</feature>
<evidence type="ECO:0000313" key="3">
    <source>
        <dbReference type="Proteomes" id="UP000271889"/>
    </source>
</evidence>
<evidence type="ECO:0000256" key="1">
    <source>
        <dbReference type="SAM" id="MobiDB-lite"/>
    </source>
</evidence>
<feature type="region of interest" description="Disordered" evidence="1">
    <location>
        <begin position="1"/>
        <end position="35"/>
    </location>
</feature>
<evidence type="ECO:0000313" key="2">
    <source>
        <dbReference type="EMBL" id="VDK83828.1"/>
    </source>
</evidence>
<dbReference type="Proteomes" id="UP000271889">
    <property type="component" value="Unassembled WGS sequence"/>
</dbReference>
<accession>A0A3P6UWA8</accession>
<dbReference type="AlphaFoldDB" id="A0A3P6UWA8"/>
<gene>
    <name evidence="2" type="ORF">CGOC_LOCUS8187</name>
</gene>
<keyword evidence="3" id="KW-1185">Reference proteome</keyword>
<reference evidence="2 3" key="1">
    <citation type="submission" date="2018-11" db="EMBL/GenBank/DDBJ databases">
        <authorList>
            <consortium name="Pathogen Informatics"/>
        </authorList>
    </citation>
    <scope>NUCLEOTIDE SEQUENCE [LARGE SCALE GENOMIC DNA]</scope>
</reference>
<name>A0A3P6UWA8_CYLGO</name>